<proteinExistence type="predicted"/>
<name>A0A3S5BBQ0_9PLAT</name>
<dbReference type="AlphaFoldDB" id="A0A3S5BBQ0"/>
<dbReference type="EMBL" id="CAAALY010273084">
    <property type="protein sequence ID" value="VEL42200.1"/>
    <property type="molecule type" value="Genomic_DNA"/>
</dbReference>
<comment type="caution">
    <text evidence="1">The sequence shown here is derived from an EMBL/GenBank/DDBJ whole genome shotgun (WGS) entry which is preliminary data.</text>
</comment>
<protein>
    <submittedName>
        <fullName evidence="1">Uncharacterized protein</fullName>
    </submittedName>
</protein>
<organism evidence="1 2">
    <name type="scientific">Protopolystoma xenopodis</name>
    <dbReference type="NCBI Taxonomy" id="117903"/>
    <lineage>
        <taxon>Eukaryota</taxon>
        <taxon>Metazoa</taxon>
        <taxon>Spiralia</taxon>
        <taxon>Lophotrochozoa</taxon>
        <taxon>Platyhelminthes</taxon>
        <taxon>Monogenea</taxon>
        <taxon>Polyopisthocotylea</taxon>
        <taxon>Polystomatidea</taxon>
        <taxon>Polystomatidae</taxon>
        <taxon>Protopolystoma</taxon>
    </lineage>
</organism>
<dbReference type="Proteomes" id="UP000784294">
    <property type="component" value="Unassembled WGS sequence"/>
</dbReference>
<reference evidence="1" key="1">
    <citation type="submission" date="2018-11" db="EMBL/GenBank/DDBJ databases">
        <authorList>
            <consortium name="Pathogen Informatics"/>
        </authorList>
    </citation>
    <scope>NUCLEOTIDE SEQUENCE</scope>
</reference>
<evidence type="ECO:0000313" key="2">
    <source>
        <dbReference type="Proteomes" id="UP000784294"/>
    </source>
</evidence>
<evidence type="ECO:0000313" key="1">
    <source>
        <dbReference type="EMBL" id="VEL42200.1"/>
    </source>
</evidence>
<gene>
    <name evidence="1" type="ORF">PXEA_LOCUS35640</name>
</gene>
<accession>A0A3S5BBQ0</accession>
<sequence>MNKGLILSGSNCSNQFPIGMIARLTTINERKGLILAIAYTPTGCSRSGLTALSASSWLFQPLQQTSTVRIPRRVEITVER</sequence>
<keyword evidence="2" id="KW-1185">Reference proteome</keyword>